<dbReference type="Proteomes" id="UP000694923">
    <property type="component" value="Unplaced"/>
</dbReference>
<dbReference type="InterPro" id="IPR050348">
    <property type="entry name" value="Protein-Tyr_Phosphatase"/>
</dbReference>
<dbReference type="InterPro" id="IPR003595">
    <property type="entry name" value="Tyr_Pase_cat"/>
</dbReference>
<dbReference type="Pfam" id="PF00194">
    <property type="entry name" value="Carb_anhydrase"/>
    <property type="match status" value="1"/>
</dbReference>
<accession>A0ABM0RDP6</accession>
<evidence type="ECO:0000256" key="4">
    <source>
        <dbReference type="ARBA" id="ARBA00022692"/>
    </source>
</evidence>
<dbReference type="CDD" id="cd00063">
    <property type="entry name" value="FN3"/>
    <property type="match status" value="1"/>
</dbReference>
<evidence type="ECO:0000256" key="8">
    <source>
        <dbReference type="ARBA" id="ARBA00022912"/>
    </source>
</evidence>
<dbReference type="PROSITE" id="PS50853">
    <property type="entry name" value="FN3"/>
    <property type="match status" value="1"/>
</dbReference>
<evidence type="ECO:0000256" key="12">
    <source>
        <dbReference type="ARBA" id="ARBA00023180"/>
    </source>
</evidence>
<comment type="catalytic activity">
    <reaction evidence="13">
        <text>O-phospho-L-tyrosyl-[protein] + H2O = L-tyrosyl-[protein] + phosphate</text>
        <dbReference type="Rhea" id="RHEA:10684"/>
        <dbReference type="Rhea" id="RHEA-COMP:10136"/>
        <dbReference type="Rhea" id="RHEA-COMP:20101"/>
        <dbReference type="ChEBI" id="CHEBI:15377"/>
        <dbReference type="ChEBI" id="CHEBI:43474"/>
        <dbReference type="ChEBI" id="CHEBI:46858"/>
        <dbReference type="ChEBI" id="CHEBI:61978"/>
        <dbReference type="EC" id="3.1.3.48"/>
    </reaction>
</comment>
<evidence type="ECO:0000256" key="11">
    <source>
        <dbReference type="ARBA" id="ARBA00023157"/>
    </source>
</evidence>
<dbReference type="InterPro" id="IPR036116">
    <property type="entry name" value="FN3_sf"/>
</dbReference>
<evidence type="ECO:0000313" key="21">
    <source>
        <dbReference type="Proteomes" id="UP000694923"/>
    </source>
</evidence>
<evidence type="ECO:0000259" key="20">
    <source>
        <dbReference type="PROSITE" id="PS51144"/>
    </source>
</evidence>
<dbReference type="InterPro" id="IPR036398">
    <property type="entry name" value="CA_dom_sf"/>
</dbReference>
<feature type="domain" description="Tyrosine specific protein phosphatases" evidence="18">
    <location>
        <begin position="1049"/>
        <end position="1123"/>
    </location>
</feature>
<keyword evidence="11" id="KW-1015">Disulfide bond</keyword>
<dbReference type="InterPro" id="IPR001148">
    <property type="entry name" value="CA_dom"/>
</dbReference>
<dbReference type="PROSITE" id="PS50055">
    <property type="entry name" value="TYR_PHOSPHATASE_PTP"/>
    <property type="match status" value="2"/>
</dbReference>
<keyword evidence="12" id="KW-0325">Glycoprotein</keyword>
<dbReference type="PANTHER" id="PTHR19134">
    <property type="entry name" value="RECEPTOR-TYPE TYROSINE-PROTEIN PHOSPHATASE"/>
    <property type="match status" value="1"/>
</dbReference>
<dbReference type="SUPFAM" id="SSF49265">
    <property type="entry name" value="Fibronectin type III"/>
    <property type="match status" value="1"/>
</dbReference>
<keyword evidence="9 15" id="KW-1133">Transmembrane helix</keyword>
<feature type="signal peptide" evidence="16">
    <location>
        <begin position="1"/>
        <end position="22"/>
    </location>
</feature>
<dbReference type="SUPFAM" id="SSF51069">
    <property type="entry name" value="Carbonic anhydrase"/>
    <property type="match status" value="1"/>
</dbReference>
<evidence type="ECO:0000256" key="2">
    <source>
        <dbReference type="ARBA" id="ARBA00006246"/>
    </source>
</evidence>
<keyword evidence="6" id="KW-0677">Repeat</keyword>
<dbReference type="InterPro" id="IPR029021">
    <property type="entry name" value="Prot-tyrosine_phosphatase-like"/>
</dbReference>
<comment type="subcellular location">
    <subcellularLocation>
        <location evidence="1">Membrane</location>
        <topology evidence="1">Single-pass type I membrane protein</topology>
    </subcellularLocation>
</comment>
<dbReference type="PROSITE" id="PS00383">
    <property type="entry name" value="TYR_PHOSPHATASE_1"/>
    <property type="match status" value="1"/>
</dbReference>
<keyword evidence="4 15" id="KW-0812">Transmembrane</keyword>
<evidence type="ECO:0000256" key="6">
    <source>
        <dbReference type="ARBA" id="ARBA00022737"/>
    </source>
</evidence>
<feature type="transmembrane region" description="Helical" evidence="15">
    <location>
        <begin position="784"/>
        <end position="809"/>
    </location>
</feature>
<keyword evidence="22" id="KW-0675">Receptor</keyword>
<dbReference type="CDD" id="cd03122">
    <property type="entry name" value="alpha_CARP_receptor_like"/>
    <property type="match status" value="1"/>
</dbReference>
<dbReference type="SMART" id="SM01057">
    <property type="entry name" value="Carb_anhydrase"/>
    <property type="match status" value="1"/>
</dbReference>
<evidence type="ECO:0000259" key="18">
    <source>
        <dbReference type="PROSITE" id="PS50056"/>
    </source>
</evidence>
<evidence type="ECO:0000256" key="7">
    <source>
        <dbReference type="ARBA" id="ARBA00022801"/>
    </source>
</evidence>
<feature type="region of interest" description="Disordered" evidence="14">
    <location>
        <begin position="638"/>
        <end position="658"/>
    </location>
</feature>
<comment type="similarity">
    <text evidence="2">Belongs to the protein-tyrosine phosphatase family. Receptor class 5 subfamily.</text>
</comment>
<dbReference type="PANTHER" id="PTHR19134:SF461">
    <property type="entry name" value="RECEPTOR-TYPE TYROSINE-PROTEIN PHOSPHATASE ZETA"/>
    <property type="match status" value="1"/>
</dbReference>
<evidence type="ECO:0000313" key="22">
    <source>
        <dbReference type="RefSeq" id="XP_008578737.1"/>
    </source>
</evidence>
<evidence type="ECO:0000256" key="16">
    <source>
        <dbReference type="SAM" id="SignalP"/>
    </source>
</evidence>
<dbReference type="Gene3D" id="2.60.40.10">
    <property type="entry name" value="Immunoglobulins"/>
    <property type="match status" value="1"/>
</dbReference>
<evidence type="ECO:0000256" key="14">
    <source>
        <dbReference type="SAM" id="MobiDB-lite"/>
    </source>
</evidence>
<name>A0ABM0RDP6_GALVR</name>
<dbReference type="InterPro" id="IPR003961">
    <property type="entry name" value="FN3_dom"/>
</dbReference>
<keyword evidence="7" id="KW-0378">Hydrolase</keyword>
<dbReference type="Gene3D" id="3.10.200.10">
    <property type="entry name" value="Alpha carbonic anhydrase"/>
    <property type="match status" value="1"/>
</dbReference>
<dbReference type="SUPFAM" id="SSF52799">
    <property type="entry name" value="(Phosphotyrosine protein) phosphatases II"/>
    <property type="match status" value="2"/>
</dbReference>
<dbReference type="Gene3D" id="3.90.190.10">
    <property type="entry name" value="Protein tyrosine phosphatase superfamily"/>
    <property type="match status" value="2"/>
</dbReference>
<dbReference type="PROSITE" id="PS51144">
    <property type="entry name" value="ALPHA_CA_2"/>
    <property type="match status" value="1"/>
</dbReference>
<feature type="domain" description="Alpha-carbonic anhydrase" evidence="20">
    <location>
        <begin position="36"/>
        <end position="300"/>
    </location>
</feature>
<evidence type="ECO:0000256" key="15">
    <source>
        <dbReference type="SAM" id="Phobius"/>
    </source>
</evidence>
<keyword evidence="21" id="KW-1185">Reference proteome</keyword>
<keyword evidence="5 16" id="KW-0732">Signal</keyword>
<dbReference type="SMART" id="SM00404">
    <property type="entry name" value="PTPc_motif"/>
    <property type="match status" value="2"/>
</dbReference>
<dbReference type="InterPro" id="IPR000387">
    <property type="entry name" value="Tyr_Pase_dom"/>
</dbReference>
<dbReference type="Pfam" id="PF00102">
    <property type="entry name" value="Y_phosphatase"/>
    <property type="match status" value="2"/>
</dbReference>
<evidence type="ECO:0000259" key="17">
    <source>
        <dbReference type="PROSITE" id="PS50055"/>
    </source>
</evidence>
<dbReference type="InterPro" id="IPR016130">
    <property type="entry name" value="Tyr_Pase_AS"/>
</dbReference>
<dbReference type="SMART" id="SM00060">
    <property type="entry name" value="FN3"/>
    <property type="match status" value="1"/>
</dbReference>
<dbReference type="InterPro" id="IPR000242">
    <property type="entry name" value="PTP_cat"/>
</dbReference>
<evidence type="ECO:0000256" key="9">
    <source>
        <dbReference type="ARBA" id="ARBA00022989"/>
    </source>
</evidence>
<organism evidence="21 22">
    <name type="scientific">Galeopterus variegatus</name>
    <name type="common">Malayan flying lemur</name>
    <name type="synonym">Cynocephalus variegatus</name>
    <dbReference type="NCBI Taxonomy" id="482537"/>
    <lineage>
        <taxon>Eukaryota</taxon>
        <taxon>Metazoa</taxon>
        <taxon>Chordata</taxon>
        <taxon>Craniata</taxon>
        <taxon>Vertebrata</taxon>
        <taxon>Euteleostomi</taxon>
        <taxon>Mammalia</taxon>
        <taxon>Eutheria</taxon>
        <taxon>Euarchontoglires</taxon>
        <taxon>Dermoptera</taxon>
        <taxon>Cynocephalidae</taxon>
        <taxon>Galeopterus</taxon>
    </lineage>
</organism>
<dbReference type="PRINTS" id="PR00700">
    <property type="entry name" value="PRTYPHPHTASE"/>
</dbReference>
<feature type="domain" description="Fibronectin type-III" evidence="19">
    <location>
        <begin position="314"/>
        <end position="411"/>
    </location>
</feature>
<evidence type="ECO:0000259" key="19">
    <source>
        <dbReference type="PROSITE" id="PS50853"/>
    </source>
</evidence>
<feature type="chain" id="PRO_5045508263" description="protein-tyrosine-phosphatase" evidence="16">
    <location>
        <begin position="23"/>
        <end position="1455"/>
    </location>
</feature>
<feature type="domain" description="Tyrosine specific protein phosphatases" evidence="18">
    <location>
        <begin position="1339"/>
        <end position="1413"/>
    </location>
</feature>
<evidence type="ECO:0000256" key="3">
    <source>
        <dbReference type="ARBA" id="ARBA00013064"/>
    </source>
</evidence>
<keyword evidence="8" id="KW-0904">Protein phosphatase</keyword>
<keyword evidence="10 15" id="KW-0472">Membrane</keyword>
<dbReference type="GeneID" id="103596795"/>
<evidence type="ECO:0000256" key="1">
    <source>
        <dbReference type="ARBA" id="ARBA00004479"/>
    </source>
</evidence>
<dbReference type="EC" id="3.1.3.48" evidence="3"/>
<dbReference type="Pfam" id="PF00041">
    <property type="entry name" value="fn3"/>
    <property type="match status" value="1"/>
</dbReference>
<dbReference type="SMART" id="SM00194">
    <property type="entry name" value="PTPc"/>
    <property type="match status" value="2"/>
</dbReference>
<evidence type="ECO:0000256" key="13">
    <source>
        <dbReference type="ARBA" id="ARBA00051722"/>
    </source>
</evidence>
<dbReference type="RefSeq" id="XP_008578737.1">
    <property type="nucleotide sequence ID" value="XM_008580515.1"/>
</dbReference>
<dbReference type="CDD" id="cd17669">
    <property type="entry name" value="R-PTP-Z-2"/>
    <property type="match status" value="1"/>
</dbReference>
<evidence type="ECO:0000256" key="10">
    <source>
        <dbReference type="ARBA" id="ARBA00023136"/>
    </source>
</evidence>
<sequence length="1455" mass="163499">MLIPKRFLACIQLLCVCRLDWAYGYYRQQRKLVEEIGWSYTGALNQKNWGKKYPTCNSPKQSPINIDEDLTQVNVNLKKLKFQGWDKTSLGNTFIHNTGKTVEINLTNDYHLSGGVSETLFKASKITFHWGKCNMSSDGSEHSLEGQKFPLEMQIYCFDADRFSSFEEAVKGKGKLRALSILFEVGLEENLDYKAIIDGVESVSRFGKQAALDSFVLLNLLPNSTDKYYSYNGSLTSPPCTDTVDWIVFKDTVSISESQLAVFCDVLTMQQSGYVMLMDYLQNNFREQQYKFSRQVFSSYTGKEEIHEAVCSSEPENVQADPENYTSLLVTWERPRVVYDTMIEKFAVLYQQLEGEDQTKHEFLTDGYQDLGAILNNLLPNMSYVLQIVAICTNGLYGKYSDQLIVDMPSDDPELDLFPELIGTEEIIKEEEEEKDIEEDAIVNPGRDSTTNQIRRKEPQISTTTHYNHIGTKYNEAKTNRSPMRGSEFSRKGDVPNAFLHSTSQPVTELATEKDTSLTSQSVTKLPPHTVQATSASLNDGSKTVLRFPQMNLSGTAESVNTVSITEYPEVSTDISEEESLLSNFKIDTGADDSSGSSPATSAMPLIFENMSHGYIFSSENPEAITYDVLVRESMKNASEDSASSGSEESLKDPSVDGNVWLSTSADVTTQPDTGSGRDSFLQTNYTEMHIDGSKTTESFSPGPVVSQGPSVRDMEMPHYSTFAYFPTEVAPHAFTPSSGQHDSVPTVNMVHSLTTQPVYNEASNSSHESRIGLAEGLESEKKAVIPLVIVSALTFICLVVLVGILIYWRKCFQTAHFYLEDSTSPRVISTPPTPIFPISDDVGAIPIKHFPKHVADLHASNGFTEEFEEVQSCTVDLGITADSSNHPDNKHKNRYINIVAYDHSRVKLAQLAEKDGKLTDYINANYVDGYNRPKAYIAAQGPLKSTAEDFWRMIWEHNVEVIVMITNLVEKGRRKCDQYWPAEGSEEYGNFLVTQKSVQVLAYYTVRNFTLRNTKIKKGSQKGRPSGRVVTQYHYTQWPDMGVPEYSLPVLTFVRKAAHAKRHAVGPVVIHCSAGVGRTGTYIVLDSMLQQIQHEGTVNVFGFLKHIRSQRNYLVQTEEQYVFIHDTLVEAILSKETEVPESHIHAYVNVLLIPGPTGKTKLEKQFQLLSQSNIQQSDYSTALKQCNREKNRTSSIIPVERSRVGISSLSGEGTDYINASYIMGYYQSNEFIITQHPLLHTIKDFWRMIWDHNAQLVVMIPDGQNMAEDEFVYWPNKDEPINCESFKVTLMAEEHKCLSNEEKLVIQDFILEATQDDYVLEVRHFQCPKWPNPDSPISKTFELVSIIKEEAANRDGPMIVHDEHGGVTAGTFCALTTLMHQLEKESSMDVYQVAKMINLMRPGVFADIEQYQFLYKAVLSLVSTRQEENPSTSLDSNGAALPDGNIAESLESLV</sequence>
<dbReference type="InterPro" id="IPR013783">
    <property type="entry name" value="Ig-like_fold"/>
</dbReference>
<feature type="domain" description="Tyrosine-protein phosphatase" evidence="17">
    <location>
        <begin position="1163"/>
        <end position="1422"/>
    </location>
</feature>
<proteinExistence type="inferred from homology"/>
<feature type="domain" description="Tyrosine-protein phosphatase" evidence="17">
    <location>
        <begin position="864"/>
        <end position="1132"/>
    </location>
</feature>
<dbReference type="InterPro" id="IPR041887">
    <property type="entry name" value="Alpha_CARP_receptor-type"/>
</dbReference>
<dbReference type="PROSITE" id="PS50056">
    <property type="entry name" value="TYR_PHOSPHATASE_2"/>
    <property type="match status" value="2"/>
</dbReference>
<evidence type="ECO:0000256" key="5">
    <source>
        <dbReference type="ARBA" id="ARBA00022729"/>
    </source>
</evidence>
<reference evidence="22" key="1">
    <citation type="submission" date="2025-08" db="UniProtKB">
        <authorList>
            <consortium name="RefSeq"/>
        </authorList>
    </citation>
    <scope>IDENTIFICATION</scope>
</reference>
<protein>
    <recommendedName>
        <fullName evidence="3">protein-tyrosine-phosphatase</fullName>
        <ecNumber evidence="3">3.1.3.48</ecNumber>
    </recommendedName>
</protein>
<gene>
    <name evidence="22" type="primary">PTPRZ1</name>
</gene>